<comment type="caution">
    <text evidence="1">The sequence shown here is derived from an EMBL/GenBank/DDBJ whole genome shotgun (WGS) entry which is preliminary data.</text>
</comment>
<evidence type="ECO:0000313" key="1">
    <source>
        <dbReference type="EMBL" id="GFF39407.1"/>
    </source>
</evidence>
<dbReference type="Proteomes" id="UP000465221">
    <property type="component" value="Unassembled WGS sequence"/>
</dbReference>
<gene>
    <name evidence="1" type="ORF">IFM46972_05876</name>
    <name evidence="2" type="ORF">IFM53868_04025</name>
</gene>
<dbReference type="AlphaFoldDB" id="A0A8H3RVL4"/>
<name>A0A8H3RVL4_9EURO</name>
<accession>A0A8H3RVL4</accession>
<dbReference type="PANTHER" id="PTHR36986:SF1">
    <property type="entry name" value="UPF0643 PROTEIN PB2B2.08"/>
    <property type="match status" value="1"/>
</dbReference>
<proteinExistence type="predicted"/>
<dbReference type="EMBL" id="BLKC01000037">
    <property type="protein sequence ID" value="GFF39407.1"/>
    <property type="molecule type" value="Genomic_DNA"/>
</dbReference>
<evidence type="ECO:0000313" key="4">
    <source>
        <dbReference type="Proteomes" id="UP000465266"/>
    </source>
</evidence>
<reference evidence="1 3" key="1">
    <citation type="submission" date="2020-01" db="EMBL/GenBank/DDBJ databases">
        <title>Draft genome sequence of Aspergillus udagawae IFM 46972.</title>
        <authorList>
            <person name="Takahashi H."/>
            <person name="Yaguchi T."/>
        </authorList>
    </citation>
    <scope>NUCLEOTIDE SEQUENCE [LARGE SCALE GENOMIC DNA]</scope>
    <source>
        <strain evidence="1 3">IFM 46972</strain>
    </source>
</reference>
<dbReference type="PANTHER" id="PTHR36986">
    <property type="entry name" value="UPF0643 PROTEIN PB2B2.08"/>
    <property type="match status" value="1"/>
</dbReference>
<evidence type="ECO:0000313" key="2">
    <source>
        <dbReference type="EMBL" id="GFF84079.1"/>
    </source>
</evidence>
<dbReference type="Proteomes" id="UP000465266">
    <property type="component" value="Unassembled WGS sequence"/>
</dbReference>
<keyword evidence="4" id="KW-1185">Reference proteome</keyword>
<sequence>MCFSYIVVEVEEEEEEEHSVVDNRTMAPGIQDSLSELPAAVLNDEREQLSRIKRSRRPLSLFHHSLVTSDMDALKFHAAASLQLRFSPYQDVTVSSTTESDSEAETQLLITSPYNSPLHLLNLQTLDTPNRLLAQALTILCPVRADYATAPYTDSFNWPSVFAFLRDLSTREGHIWSRTKFYVVVFRSTLLAGADGDRLHELDARSHQEAVASGGLLKYWFGTKNARRENLATCVWRNREDAHRGGTGPWHRKARAAAREMYEEIVFTTMELVVGDEVREWSFGEWTG</sequence>
<dbReference type="OrthoDB" id="2140489at2759"/>
<dbReference type="EMBL" id="BLKG01000034">
    <property type="protein sequence ID" value="GFF84079.1"/>
    <property type="molecule type" value="Genomic_DNA"/>
</dbReference>
<reference evidence="2 4" key="2">
    <citation type="submission" date="2020-01" db="EMBL/GenBank/DDBJ databases">
        <title>Draft genome sequence of Aspergillus udagawae IFM 53868.</title>
        <authorList>
            <person name="Takahashi H."/>
            <person name="Yaguchi T."/>
        </authorList>
    </citation>
    <scope>NUCLEOTIDE SEQUENCE [LARGE SCALE GENOMIC DNA]</scope>
    <source>
        <strain evidence="2 4">IFM 53868</strain>
    </source>
</reference>
<protein>
    <submittedName>
        <fullName evidence="1">UPF0643 protein PB2B2.08</fullName>
    </submittedName>
</protein>
<evidence type="ECO:0000313" key="3">
    <source>
        <dbReference type="Proteomes" id="UP000465221"/>
    </source>
</evidence>
<organism evidence="1 3">
    <name type="scientific">Aspergillus udagawae</name>
    <dbReference type="NCBI Taxonomy" id="91492"/>
    <lineage>
        <taxon>Eukaryota</taxon>
        <taxon>Fungi</taxon>
        <taxon>Dikarya</taxon>
        <taxon>Ascomycota</taxon>
        <taxon>Pezizomycotina</taxon>
        <taxon>Eurotiomycetes</taxon>
        <taxon>Eurotiomycetidae</taxon>
        <taxon>Eurotiales</taxon>
        <taxon>Aspergillaceae</taxon>
        <taxon>Aspergillus</taxon>
        <taxon>Aspergillus subgen. Fumigati</taxon>
    </lineage>
</organism>